<feature type="transmembrane region" description="Helical" evidence="1">
    <location>
        <begin position="187"/>
        <end position="205"/>
    </location>
</feature>
<dbReference type="Proteomes" id="UP000280197">
    <property type="component" value="Chromosome"/>
</dbReference>
<keyword evidence="3" id="KW-1185">Reference proteome</keyword>
<feature type="transmembrane region" description="Helical" evidence="1">
    <location>
        <begin position="217"/>
        <end position="240"/>
    </location>
</feature>
<proteinExistence type="predicted"/>
<evidence type="ECO:0000313" key="2">
    <source>
        <dbReference type="EMBL" id="AZP23221.1"/>
    </source>
</evidence>
<evidence type="ECO:0000313" key="3">
    <source>
        <dbReference type="Proteomes" id="UP000280197"/>
    </source>
</evidence>
<feature type="transmembrane region" description="Helical" evidence="1">
    <location>
        <begin position="277"/>
        <end position="301"/>
    </location>
</feature>
<name>A0A3S9IFQ5_9ACTN</name>
<organism evidence="2 3">
    <name type="scientific">Streptomyces aquilus</name>
    <dbReference type="NCBI Taxonomy" id="2548456"/>
    <lineage>
        <taxon>Bacteria</taxon>
        <taxon>Bacillati</taxon>
        <taxon>Actinomycetota</taxon>
        <taxon>Actinomycetes</taxon>
        <taxon>Kitasatosporales</taxon>
        <taxon>Streptomycetaceae</taxon>
        <taxon>Streptomyces</taxon>
    </lineage>
</organism>
<sequence length="472" mass="51753">MSAGVLTPDADSRMYLVEVHLFGARNDRTVGAAAWRVQRLAKTARLEMYVRRCDLLETDREVLTEWRVHTVAHRPEPRPPQEAQGLAARLRWRWNVFLARVGERRGRHDIGTLVSGTASEAGRLSRMDMQTGASPRSDVDVRAVYGRERSYIVGRREEAALRHAYQIVGWLVAMDFCAVLANHHSGYQAWFWGLLAVGSFAGALWDGSRTFVSGGRVLSVFIVCFAALLLLTAVLGWGQADAATPLQMLFCIAVLFTVIGIWLLVRQWTWGEWLAWAAPLVLTAVFSFVVASGSVLHALYANMLGLDLGDLDVPGLWQATAAVKLLGFLSLALFVPAAWGIAKHRHVSYIRPGEELNVPLYLLAQVMVLGVVAVLAVESADHAATAVKSAADNGKSAPPYFGVQPEWICAQPTVPRSKLNVQGHELHSERPYLSFGVSGDYAVLWDSEAAEPFKVPAGQLRLLPAKSPRAAC</sequence>
<reference evidence="2 3" key="1">
    <citation type="submission" date="2018-12" db="EMBL/GenBank/DDBJ databases">
        <authorList>
            <person name="Li K."/>
        </authorList>
    </citation>
    <scope>NUCLEOTIDE SEQUENCE [LARGE SCALE GENOMIC DNA]</scope>
    <source>
        <strain evidence="3">CR22</strain>
    </source>
</reference>
<keyword evidence="1" id="KW-1133">Transmembrane helix</keyword>
<feature type="transmembrane region" description="Helical" evidence="1">
    <location>
        <begin position="321"/>
        <end position="339"/>
    </location>
</feature>
<evidence type="ECO:0000256" key="1">
    <source>
        <dbReference type="SAM" id="Phobius"/>
    </source>
</evidence>
<dbReference type="EMBL" id="CP034463">
    <property type="protein sequence ID" value="AZP23221.1"/>
    <property type="molecule type" value="Genomic_DNA"/>
</dbReference>
<feature type="transmembrane region" description="Helical" evidence="1">
    <location>
        <begin position="360"/>
        <end position="377"/>
    </location>
</feature>
<feature type="transmembrane region" description="Helical" evidence="1">
    <location>
        <begin position="246"/>
        <end position="265"/>
    </location>
</feature>
<keyword evidence="1" id="KW-0472">Membrane</keyword>
<gene>
    <name evidence="2" type="ORF">EJC51_13335</name>
</gene>
<keyword evidence="1" id="KW-0812">Transmembrane</keyword>
<accession>A0A3S9IFQ5</accession>
<dbReference type="AlphaFoldDB" id="A0A3S9IFQ5"/>
<dbReference type="KEGG" id="saqu:EJC51_13335"/>
<protein>
    <submittedName>
        <fullName evidence="2">NnrS multi-domain protein</fullName>
    </submittedName>
</protein>